<gene>
    <name evidence="2" type="ORF">T4A_2455</name>
</gene>
<dbReference type="Proteomes" id="UP000054632">
    <property type="component" value="Unassembled WGS sequence"/>
</dbReference>
<evidence type="ECO:0000256" key="1">
    <source>
        <dbReference type="SAM" id="MobiDB-lite"/>
    </source>
</evidence>
<protein>
    <submittedName>
        <fullName evidence="2">Uncharacterized protein</fullName>
    </submittedName>
</protein>
<dbReference type="EMBL" id="JYDR01000271">
    <property type="protein sequence ID" value="KRY64815.1"/>
    <property type="molecule type" value="Genomic_DNA"/>
</dbReference>
<comment type="caution">
    <text evidence="2">The sequence shown here is derived from an EMBL/GenBank/DDBJ whole genome shotgun (WGS) entry which is preliminary data.</text>
</comment>
<accession>A0A0V1DTB8</accession>
<dbReference type="AlphaFoldDB" id="A0A0V1DTB8"/>
<feature type="compositionally biased region" description="Basic residues" evidence="1">
    <location>
        <begin position="227"/>
        <end position="236"/>
    </location>
</feature>
<feature type="region of interest" description="Disordered" evidence="1">
    <location>
        <begin position="214"/>
        <end position="236"/>
    </location>
</feature>
<sequence>MNSLSMRHRGCHKVVTQPYLAVVLVVHCYQTEKGRCQIFHSNIGVFPGVVLQQRPRVVLVECGLSADGKADESELNYINYGAIITSIAAATLVLLPVSGLERCLSIKSENVQLMTVDHVVASPTFSSRSHPAVASLITSNRQSDALHTWWHSRRGDREVGILQPSEYDQRAESSQFNFLKCGNPPWIVAAKYYARLASNNQHPTRASHFEIRYRRSRMPSNADTREKAKKRQRMKG</sequence>
<evidence type="ECO:0000313" key="3">
    <source>
        <dbReference type="Proteomes" id="UP000054632"/>
    </source>
</evidence>
<proteinExistence type="predicted"/>
<reference evidence="2 3" key="1">
    <citation type="submission" date="2015-01" db="EMBL/GenBank/DDBJ databases">
        <title>Evolution of Trichinella species and genotypes.</title>
        <authorList>
            <person name="Korhonen P.K."/>
            <person name="Edoardo P."/>
            <person name="Giuseppe L.R."/>
            <person name="Gasser R.B."/>
        </authorList>
    </citation>
    <scope>NUCLEOTIDE SEQUENCE [LARGE SCALE GENOMIC DNA]</scope>
    <source>
        <strain evidence="2">ISS13</strain>
    </source>
</reference>
<name>A0A0V1DTB8_TRIPS</name>
<evidence type="ECO:0000313" key="2">
    <source>
        <dbReference type="EMBL" id="KRY64815.1"/>
    </source>
</evidence>
<organism evidence="2 3">
    <name type="scientific">Trichinella pseudospiralis</name>
    <name type="common">Parasitic roundworm</name>
    <dbReference type="NCBI Taxonomy" id="6337"/>
    <lineage>
        <taxon>Eukaryota</taxon>
        <taxon>Metazoa</taxon>
        <taxon>Ecdysozoa</taxon>
        <taxon>Nematoda</taxon>
        <taxon>Enoplea</taxon>
        <taxon>Dorylaimia</taxon>
        <taxon>Trichinellida</taxon>
        <taxon>Trichinellidae</taxon>
        <taxon>Trichinella</taxon>
    </lineage>
</organism>